<evidence type="ECO:0000259" key="6">
    <source>
        <dbReference type="Pfam" id="PF00135"/>
    </source>
</evidence>
<dbReference type="Gene3D" id="3.40.50.1820">
    <property type="entry name" value="alpha/beta hydrolase"/>
    <property type="match status" value="1"/>
</dbReference>
<comment type="similarity">
    <text evidence="2">Belongs to the 'GDXG' lipolytic enzyme family.</text>
</comment>
<dbReference type="Proteomes" id="UP001283361">
    <property type="component" value="Unassembled WGS sequence"/>
</dbReference>
<name>A0AAE0Z667_9GAST</name>
<dbReference type="InterPro" id="IPR002168">
    <property type="entry name" value="Lipase_GDXG_HIS_AS"/>
</dbReference>
<dbReference type="SUPFAM" id="SSF53474">
    <property type="entry name" value="alpha/beta-Hydrolases"/>
    <property type="match status" value="1"/>
</dbReference>
<comment type="caution">
    <text evidence="7">The sequence shown here is derived from an EMBL/GenBank/DDBJ whole genome shotgun (WGS) entry which is preliminary data.</text>
</comment>
<keyword evidence="4 5" id="KW-0378">Hydrolase</keyword>
<dbReference type="Pfam" id="PF00135">
    <property type="entry name" value="COesterase"/>
    <property type="match status" value="1"/>
</dbReference>
<sequence length="581" mass="63666">MAASWLLQAIYTSLLSSAGDLGGMTGSSNPSTAASTGPGVGTVLANTTAGTIRGTVDNSSQPSVFRYLGVPFARPPIVDLRFEAPMSPEPWSGVRNALRKSPQCWQSYFSAFPSTLPNSEDCLYLNIYTPARDSSVGLLPVMVWIHGGGYIIGTASTYNGTRLARQGGVVVVTINYRLGVFGFLSTEDSAMPGNYGLLDQIEALKWVRDNIANFGGDPNSVTIFGESAGSSSVSLLVLSPLAKGLFHRAIMESGVSLAPWGHVHPTQRLSPVYGARMIGKENGCDHVFGQSDSFLRCLRRIDASALTDSGAYVSSMLDNVFAMWLLPRVENTFGVLPDAPLKMLVRGEFNQVDTIRGFNSHENGEMKIQNGTRDVDTKEAFVELLNTLFRPFAFSKRDDLYKIFIDTYIGDNNDPGFIVQKASEASSDVYFAGSILTELKFVAAKSAGKKHYLYRFDYRDSFSTKPSWIGAIHGDELKYVFGIDQMEFPTLGYEEVTKTPDDLAMIDKMMNLWSNFARTGDPTADKSQSTWAPFTDTQQAMLFINTTDTVSDFSRSKIVEIYEKVLQMFYGMNAFSQGIVG</sequence>
<evidence type="ECO:0000256" key="3">
    <source>
        <dbReference type="ARBA" id="ARBA00022729"/>
    </source>
</evidence>
<evidence type="ECO:0000256" key="2">
    <source>
        <dbReference type="ARBA" id="ARBA00010515"/>
    </source>
</evidence>
<dbReference type="InterPro" id="IPR002018">
    <property type="entry name" value="CarbesteraseB"/>
</dbReference>
<evidence type="ECO:0000313" key="8">
    <source>
        <dbReference type="Proteomes" id="UP001283361"/>
    </source>
</evidence>
<dbReference type="InterPro" id="IPR051093">
    <property type="entry name" value="Neuroligin/BSAL"/>
</dbReference>
<dbReference type="EMBL" id="JAWDGP010004560">
    <property type="protein sequence ID" value="KAK3763445.1"/>
    <property type="molecule type" value="Genomic_DNA"/>
</dbReference>
<dbReference type="GO" id="GO:0016787">
    <property type="term" value="F:hydrolase activity"/>
    <property type="evidence" value="ECO:0007669"/>
    <property type="project" value="UniProtKB-KW"/>
</dbReference>
<dbReference type="InterPro" id="IPR019819">
    <property type="entry name" value="Carboxylesterase_B_CS"/>
</dbReference>
<reference evidence="7" key="1">
    <citation type="journal article" date="2023" name="G3 (Bethesda)">
        <title>A reference genome for the long-term kleptoplast-retaining sea slug Elysia crispata morphotype clarki.</title>
        <authorList>
            <person name="Eastman K.E."/>
            <person name="Pendleton A.L."/>
            <person name="Shaikh M.A."/>
            <person name="Suttiyut T."/>
            <person name="Ogas R."/>
            <person name="Tomko P."/>
            <person name="Gavelis G."/>
            <person name="Widhalm J.R."/>
            <person name="Wisecaver J.H."/>
        </authorList>
    </citation>
    <scope>NUCLEOTIDE SEQUENCE</scope>
    <source>
        <strain evidence="7">ECLA1</strain>
    </source>
</reference>
<feature type="domain" description="Carboxylesterase type B" evidence="6">
    <location>
        <begin position="45"/>
        <end position="555"/>
    </location>
</feature>
<dbReference type="PROSITE" id="PS01173">
    <property type="entry name" value="LIPASE_GDXG_HIS"/>
    <property type="match status" value="1"/>
</dbReference>
<dbReference type="AlphaFoldDB" id="A0AAE0Z667"/>
<keyword evidence="8" id="KW-1185">Reference proteome</keyword>
<dbReference type="PROSITE" id="PS00941">
    <property type="entry name" value="CARBOXYLESTERASE_B_2"/>
    <property type="match status" value="1"/>
</dbReference>
<protein>
    <recommendedName>
        <fullName evidence="5">Carboxylic ester hydrolase</fullName>
        <ecNumber evidence="5">3.1.1.-</ecNumber>
    </recommendedName>
</protein>
<proteinExistence type="inferred from homology"/>
<comment type="similarity">
    <text evidence="1 5">Belongs to the type-B carboxylesterase/lipase family.</text>
</comment>
<dbReference type="InterPro" id="IPR029058">
    <property type="entry name" value="AB_hydrolase_fold"/>
</dbReference>
<feature type="signal peptide" evidence="5">
    <location>
        <begin position="1"/>
        <end position="18"/>
    </location>
</feature>
<organism evidence="7 8">
    <name type="scientific">Elysia crispata</name>
    <name type="common">lettuce slug</name>
    <dbReference type="NCBI Taxonomy" id="231223"/>
    <lineage>
        <taxon>Eukaryota</taxon>
        <taxon>Metazoa</taxon>
        <taxon>Spiralia</taxon>
        <taxon>Lophotrochozoa</taxon>
        <taxon>Mollusca</taxon>
        <taxon>Gastropoda</taxon>
        <taxon>Heterobranchia</taxon>
        <taxon>Euthyneura</taxon>
        <taxon>Panpulmonata</taxon>
        <taxon>Sacoglossa</taxon>
        <taxon>Placobranchoidea</taxon>
        <taxon>Plakobranchidae</taxon>
        <taxon>Elysia</taxon>
    </lineage>
</organism>
<accession>A0AAE0Z667</accession>
<gene>
    <name evidence="7" type="ORF">RRG08_053299</name>
</gene>
<feature type="chain" id="PRO_5041781260" description="Carboxylic ester hydrolase" evidence="5">
    <location>
        <begin position="19"/>
        <end position="581"/>
    </location>
</feature>
<dbReference type="PANTHER" id="PTHR43903">
    <property type="entry name" value="NEUROLIGIN"/>
    <property type="match status" value="1"/>
</dbReference>
<evidence type="ECO:0000256" key="4">
    <source>
        <dbReference type="ARBA" id="ARBA00022801"/>
    </source>
</evidence>
<dbReference type="PROSITE" id="PS00122">
    <property type="entry name" value="CARBOXYLESTERASE_B_1"/>
    <property type="match status" value="1"/>
</dbReference>
<evidence type="ECO:0000313" key="7">
    <source>
        <dbReference type="EMBL" id="KAK3763445.1"/>
    </source>
</evidence>
<evidence type="ECO:0000256" key="1">
    <source>
        <dbReference type="ARBA" id="ARBA00005964"/>
    </source>
</evidence>
<dbReference type="EC" id="3.1.1.-" evidence="5"/>
<dbReference type="InterPro" id="IPR019826">
    <property type="entry name" value="Carboxylesterase_B_AS"/>
</dbReference>
<evidence type="ECO:0000256" key="5">
    <source>
        <dbReference type="RuleBase" id="RU361235"/>
    </source>
</evidence>
<keyword evidence="3 5" id="KW-0732">Signal</keyword>